<dbReference type="RefSeq" id="WP_230553229.1">
    <property type="nucleotide sequence ID" value="NZ_JAJISD010000011.1"/>
</dbReference>
<dbReference type="PIRSF" id="PIRSF029730">
    <property type="entry name" value="UCP029730"/>
    <property type="match status" value="1"/>
</dbReference>
<evidence type="ECO:0000313" key="2">
    <source>
        <dbReference type="Proteomes" id="UP001198862"/>
    </source>
</evidence>
<proteinExistence type="predicted"/>
<sequence>MQPLLGPGDPPPFSVFNEQGRAPLLLLCDHASKAVPRALGDLGIPGSELARHIGWDIGGLDAAIELAKTLDAPLVSSGYSRLVIDCNRWPGGEGSTPEISDGTVVPANRALTKEQVDARAEACFWPYHREVDRLLDAMTEGGRAICLLVMHSFTPVMKGFVRPWHVGVLWNDDARLPEPLLAELRRDASLVVGDNEPYSARASYEYTLTAHARPRALPHCSLEVRQDLMGTPEDARAWGRRLAPAISSAVGKALS</sequence>
<dbReference type="Proteomes" id="UP001198862">
    <property type="component" value="Unassembled WGS sequence"/>
</dbReference>
<accession>A0ABS8L0J5</accession>
<organism evidence="1 2">
    <name type="scientific">Reyranella aquatilis</name>
    <dbReference type="NCBI Taxonomy" id="2035356"/>
    <lineage>
        <taxon>Bacteria</taxon>
        <taxon>Pseudomonadati</taxon>
        <taxon>Pseudomonadota</taxon>
        <taxon>Alphaproteobacteria</taxon>
        <taxon>Hyphomicrobiales</taxon>
        <taxon>Reyranellaceae</taxon>
        <taxon>Reyranella</taxon>
    </lineage>
</organism>
<comment type="caution">
    <text evidence="1">The sequence shown here is derived from an EMBL/GenBank/DDBJ whole genome shotgun (WGS) entry which is preliminary data.</text>
</comment>
<protein>
    <submittedName>
        <fullName evidence="1">N-formylglutamate amidohydrolase</fullName>
    </submittedName>
</protein>
<evidence type="ECO:0000313" key="1">
    <source>
        <dbReference type="EMBL" id="MCC8431803.1"/>
    </source>
</evidence>
<reference evidence="1 2" key="1">
    <citation type="submission" date="2021-11" db="EMBL/GenBank/DDBJ databases">
        <authorList>
            <person name="Lee D.-H."/>
            <person name="Kim S.-B."/>
        </authorList>
    </citation>
    <scope>NUCLEOTIDE SEQUENCE [LARGE SCALE GENOMIC DNA]</scope>
    <source>
        <strain evidence="1 2">KCTC 52223</strain>
    </source>
</reference>
<dbReference type="Gene3D" id="3.40.630.40">
    <property type="entry name" value="Zn-dependent exopeptidases"/>
    <property type="match status" value="1"/>
</dbReference>
<name>A0ABS8L0J5_9HYPH</name>
<keyword evidence="2" id="KW-1185">Reference proteome</keyword>
<dbReference type="SUPFAM" id="SSF53187">
    <property type="entry name" value="Zn-dependent exopeptidases"/>
    <property type="match status" value="1"/>
</dbReference>
<dbReference type="EMBL" id="JAJISD010000011">
    <property type="protein sequence ID" value="MCC8431803.1"/>
    <property type="molecule type" value="Genomic_DNA"/>
</dbReference>
<dbReference type="InterPro" id="IPR011227">
    <property type="entry name" value="UCP029730"/>
</dbReference>
<dbReference type="Pfam" id="PF05013">
    <property type="entry name" value="FGase"/>
    <property type="match status" value="1"/>
</dbReference>
<gene>
    <name evidence="1" type="ORF">LJ725_22730</name>
</gene>
<dbReference type="InterPro" id="IPR007709">
    <property type="entry name" value="N-FG_amidohydro"/>
</dbReference>